<evidence type="ECO:0000256" key="2">
    <source>
        <dbReference type="ARBA" id="ARBA00022840"/>
    </source>
</evidence>
<keyword evidence="1" id="KW-0547">Nucleotide-binding</keyword>
<dbReference type="GO" id="GO:0006298">
    <property type="term" value="P:mismatch repair"/>
    <property type="evidence" value="ECO:0007669"/>
    <property type="project" value="InterPro"/>
</dbReference>
<dbReference type="GO" id="GO:0140664">
    <property type="term" value="F:ATP-dependent DNA damage sensor activity"/>
    <property type="evidence" value="ECO:0007669"/>
    <property type="project" value="InterPro"/>
</dbReference>
<proteinExistence type="predicted"/>
<feature type="transmembrane region" description="Helical" evidence="4">
    <location>
        <begin position="214"/>
        <end position="232"/>
    </location>
</feature>
<dbReference type="PANTHER" id="PTHR11361:SF99">
    <property type="entry name" value="DNA MISMATCH REPAIR PROTEIN"/>
    <property type="match status" value="1"/>
</dbReference>
<dbReference type="Gene3D" id="3.40.50.300">
    <property type="entry name" value="P-loop containing nucleotide triphosphate hydrolases"/>
    <property type="match status" value="1"/>
</dbReference>
<keyword evidence="2" id="KW-0067">ATP-binding</keyword>
<accession>A0A6C0AXP7</accession>
<dbReference type="AlphaFoldDB" id="A0A6C0AXP7"/>
<organism evidence="6">
    <name type="scientific">viral metagenome</name>
    <dbReference type="NCBI Taxonomy" id="1070528"/>
    <lineage>
        <taxon>unclassified sequences</taxon>
        <taxon>metagenomes</taxon>
        <taxon>organismal metagenomes</taxon>
    </lineage>
</organism>
<dbReference type="SUPFAM" id="SSF52540">
    <property type="entry name" value="P-loop containing nucleoside triphosphate hydrolases"/>
    <property type="match status" value="1"/>
</dbReference>
<reference evidence="6" key="1">
    <citation type="journal article" date="2020" name="Nature">
        <title>Giant virus diversity and host interactions through global metagenomics.</title>
        <authorList>
            <person name="Schulz F."/>
            <person name="Roux S."/>
            <person name="Paez-Espino D."/>
            <person name="Jungbluth S."/>
            <person name="Walsh D.A."/>
            <person name="Denef V.J."/>
            <person name="McMahon K.D."/>
            <person name="Konstantinidis K.T."/>
            <person name="Eloe-Fadrosh E.A."/>
            <person name="Kyrpides N.C."/>
            <person name="Woyke T."/>
        </authorList>
    </citation>
    <scope>NUCLEOTIDE SEQUENCE</scope>
    <source>
        <strain evidence="6">GVMAG-S-ERX555965-48</strain>
    </source>
</reference>
<feature type="transmembrane region" description="Helical" evidence="4">
    <location>
        <begin position="156"/>
        <end position="173"/>
    </location>
</feature>
<keyword evidence="4" id="KW-0472">Membrane</keyword>
<dbReference type="EMBL" id="MN738772">
    <property type="protein sequence ID" value="QHS84120.1"/>
    <property type="molecule type" value="Genomic_DNA"/>
</dbReference>
<evidence type="ECO:0000256" key="3">
    <source>
        <dbReference type="ARBA" id="ARBA00023125"/>
    </source>
</evidence>
<evidence type="ECO:0000256" key="1">
    <source>
        <dbReference type="ARBA" id="ARBA00022741"/>
    </source>
</evidence>
<dbReference type="GO" id="GO:0030983">
    <property type="term" value="F:mismatched DNA binding"/>
    <property type="evidence" value="ECO:0007669"/>
    <property type="project" value="InterPro"/>
</dbReference>
<dbReference type="GO" id="GO:0005524">
    <property type="term" value="F:ATP binding"/>
    <property type="evidence" value="ECO:0007669"/>
    <property type="project" value="UniProtKB-KW"/>
</dbReference>
<dbReference type="PANTHER" id="PTHR11361">
    <property type="entry name" value="DNA MISMATCH REPAIR PROTEIN MUTS FAMILY MEMBER"/>
    <property type="match status" value="1"/>
</dbReference>
<keyword evidence="4" id="KW-1133">Transmembrane helix</keyword>
<sequence>MEFLFQEEKNSNINELKRINNYFQLPISYIDNKVELPLNINNDLELYSVTDEESGENTKKLYDYTFNPSNPYSKYIIKEWSKYYTYDTKYLKDTQTLIKGLANQKTTKCLSCWDTIKKDNNFKDKYHYVELKYFNKFNESSTFLQLLSMYNMSSPLFSLIIPILMLILPFFILKLQGISINITTYFQVLKQVFSNHTLGKLFTDFNTISWSKRFYIIFSIGFYIFQIYQNILTCIRFHKNLNLIITYFDEITQYIDCTIERYNLFLSQSESLTTYTEFNKNLIYHRNIFIEFRENLNNMPNNSLQSYLRVGYIMKWFYTFYYNKNINDSFMYSFGFNGYMDNILGLSHNIQNKKIQFCKFNNKNKVSFKNAYYAPLLNNKPVKNSYSVNKNISITGPNASGKTTLLKTTLFNIILSQQIGCGFYSSANINPYHHLHCYLNIPDTSGRDSLFQAEARRCKEIIQCIDNSDSSHRHFCIFDELYSGTNPYEAVASAYSFIKYLKTKKVNFILTTHFINLCESIERSKSCENYKMDINILENKEFIYTYKLSSGISNIKGGVKVLRDLEYPEDIINDTENYLENN</sequence>
<dbReference type="InterPro" id="IPR027417">
    <property type="entry name" value="P-loop_NTPase"/>
</dbReference>
<dbReference type="SMART" id="SM00534">
    <property type="entry name" value="MUTSac"/>
    <property type="match status" value="1"/>
</dbReference>
<protein>
    <recommendedName>
        <fullName evidence="5">DNA mismatch repair proteins mutS family domain-containing protein</fullName>
    </recommendedName>
</protein>
<keyword evidence="4" id="KW-0812">Transmembrane</keyword>
<evidence type="ECO:0000259" key="5">
    <source>
        <dbReference type="SMART" id="SM00534"/>
    </source>
</evidence>
<feature type="domain" description="DNA mismatch repair proteins mutS family" evidence="5">
    <location>
        <begin position="389"/>
        <end position="580"/>
    </location>
</feature>
<evidence type="ECO:0000313" key="6">
    <source>
        <dbReference type="EMBL" id="QHS84120.1"/>
    </source>
</evidence>
<name>A0A6C0AXP7_9ZZZZ</name>
<dbReference type="Pfam" id="PF00488">
    <property type="entry name" value="MutS_V"/>
    <property type="match status" value="1"/>
</dbReference>
<keyword evidence="3" id="KW-0238">DNA-binding</keyword>
<dbReference type="InterPro" id="IPR000432">
    <property type="entry name" value="DNA_mismatch_repair_MutS_C"/>
</dbReference>
<dbReference type="GO" id="GO:0005829">
    <property type="term" value="C:cytosol"/>
    <property type="evidence" value="ECO:0007669"/>
    <property type="project" value="TreeGrafter"/>
</dbReference>
<evidence type="ECO:0000256" key="4">
    <source>
        <dbReference type="SAM" id="Phobius"/>
    </source>
</evidence>
<dbReference type="InterPro" id="IPR045076">
    <property type="entry name" value="MutS"/>
</dbReference>